<keyword evidence="2" id="KW-1133">Transmembrane helix</keyword>
<dbReference type="STRING" id="1777140.AWB79_07536"/>
<protein>
    <submittedName>
        <fullName evidence="3">Uncharacterized protein</fullName>
    </submittedName>
</protein>
<reference evidence="3" key="1">
    <citation type="submission" date="2016-01" db="EMBL/GenBank/DDBJ databases">
        <authorList>
            <person name="Peeters C."/>
        </authorList>
    </citation>
    <scope>NUCLEOTIDE SEQUENCE</scope>
    <source>
        <strain evidence="3">LMG 29322</strain>
    </source>
</reference>
<dbReference type="Proteomes" id="UP000054851">
    <property type="component" value="Unassembled WGS sequence"/>
</dbReference>
<feature type="transmembrane region" description="Helical" evidence="2">
    <location>
        <begin position="16"/>
        <end position="35"/>
    </location>
</feature>
<keyword evidence="1" id="KW-0175">Coiled coil</keyword>
<evidence type="ECO:0000313" key="4">
    <source>
        <dbReference type="Proteomes" id="UP000054851"/>
    </source>
</evidence>
<proteinExistence type="predicted"/>
<feature type="coiled-coil region" evidence="1">
    <location>
        <begin position="37"/>
        <end position="74"/>
    </location>
</feature>
<dbReference type="EMBL" id="FCOA02000062">
    <property type="protein sequence ID" value="SAK97907.1"/>
    <property type="molecule type" value="Genomic_DNA"/>
</dbReference>
<evidence type="ECO:0000313" key="3">
    <source>
        <dbReference type="EMBL" id="SAK97907.1"/>
    </source>
</evidence>
<organism evidence="3 4">
    <name type="scientific">Caballeronia hypogeia</name>
    <dbReference type="NCBI Taxonomy" id="1777140"/>
    <lineage>
        <taxon>Bacteria</taxon>
        <taxon>Pseudomonadati</taxon>
        <taxon>Pseudomonadota</taxon>
        <taxon>Betaproteobacteria</taxon>
        <taxon>Burkholderiales</taxon>
        <taxon>Burkholderiaceae</taxon>
        <taxon>Caballeronia</taxon>
    </lineage>
</organism>
<gene>
    <name evidence="3" type="ORF">AWB79_07536</name>
</gene>
<comment type="caution">
    <text evidence="3">The sequence shown here is derived from an EMBL/GenBank/DDBJ whole genome shotgun (WGS) entry which is preliminary data.</text>
</comment>
<keyword evidence="2" id="KW-0812">Transmembrane</keyword>
<dbReference type="RefSeq" id="WP_061172524.1">
    <property type="nucleotide sequence ID" value="NZ_FCOA02000062.1"/>
</dbReference>
<name>A0A158DW11_9BURK</name>
<sequence>MDDFITHIAAELVKHAWVVIVFIAVPVGAVVGFLVQLRTLKKLRLDIEKLRNELQNAQKVSRELDLKIQKLTGEEQRQKIEDSGLVRSDVIQMRDLVARLKVSQTAVLEETAPSNTNLEAISDGLTALLLYILATGAFVRLVLWAFDLLH</sequence>
<evidence type="ECO:0000256" key="2">
    <source>
        <dbReference type="SAM" id="Phobius"/>
    </source>
</evidence>
<accession>A0A158DW11</accession>
<keyword evidence="2" id="KW-0472">Membrane</keyword>
<dbReference type="AlphaFoldDB" id="A0A158DW11"/>
<feature type="transmembrane region" description="Helical" evidence="2">
    <location>
        <begin position="128"/>
        <end position="146"/>
    </location>
</feature>
<keyword evidence="4" id="KW-1185">Reference proteome</keyword>
<evidence type="ECO:0000256" key="1">
    <source>
        <dbReference type="SAM" id="Coils"/>
    </source>
</evidence>